<feature type="transmembrane region" description="Helical" evidence="1">
    <location>
        <begin position="64"/>
        <end position="83"/>
    </location>
</feature>
<keyword evidence="1" id="KW-0472">Membrane</keyword>
<organism evidence="2 3">
    <name type="scientific">Pararhodospirillum photometricum DSM 122</name>
    <dbReference type="NCBI Taxonomy" id="1150469"/>
    <lineage>
        <taxon>Bacteria</taxon>
        <taxon>Pseudomonadati</taxon>
        <taxon>Pseudomonadota</taxon>
        <taxon>Alphaproteobacteria</taxon>
        <taxon>Rhodospirillales</taxon>
        <taxon>Rhodospirillaceae</taxon>
        <taxon>Pararhodospirillum</taxon>
    </lineage>
</organism>
<name>H6SIP9_PARPM</name>
<dbReference type="AlphaFoldDB" id="H6SIP9"/>
<evidence type="ECO:0008006" key="4">
    <source>
        <dbReference type="Google" id="ProtNLM"/>
    </source>
</evidence>
<evidence type="ECO:0000313" key="3">
    <source>
        <dbReference type="Proteomes" id="UP000033220"/>
    </source>
</evidence>
<dbReference type="eggNOG" id="ENOG5033APD">
    <property type="taxonomic scope" value="Bacteria"/>
</dbReference>
<dbReference type="STRING" id="1150469.RSPPHO_00050"/>
<evidence type="ECO:0000313" key="2">
    <source>
        <dbReference type="EMBL" id="CCG06676.1"/>
    </source>
</evidence>
<proteinExistence type="predicted"/>
<dbReference type="KEGG" id="rpm:RSPPHO_00050"/>
<dbReference type="OrthoDB" id="8005151at2"/>
<evidence type="ECO:0000256" key="1">
    <source>
        <dbReference type="SAM" id="Phobius"/>
    </source>
</evidence>
<feature type="transmembrane region" description="Helical" evidence="1">
    <location>
        <begin position="6"/>
        <end position="27"/>
    </location>
</feature>
<dbReference type="RefSeq" id="WP_014413316.1">
    <property type="nucleotide sequence ID" value="NC_017059.1"/>
</dbReference>
<reference evidence="2 3" key="1">
    <citation type="submission" date="2012-02" db="EMBL/GenBank/DDBJ databases">
        <title>Shotgun genome sequence of Phaeospirillum photometricum DSM 122.</title>
        <authorList>
            <person name="Duquesne K."/>
            <person name="Sturgis J."/>
        </authorList>
    </citation>
    <scope>NUCLEOTIDE SEQUENCE [LARGE SCALE GENOMIC DNA]</scope>
    <source>
        <strain evidence="3">DSM122</strain>
    </source>
</reference>
<gene>
    <name evidence="2" type="ORF">RSPPHO_00050</name>
</gene>
<keyword evidence="1" id="KW-1133">Transmembrane helix</keyword>
<feature type="transmembrane region" description="Helical" evidence="1">
    <location>
        <begin position="39"/>
        <end position="58"/>
    </location>
</feature>
<protein>
    <recommendedName>
        <fullName evidence="4">DUF2568 domain-containing protein</fullName>
    </recommendedName>
</protein>
<dbReference type="HOGENOM" id="CLU_165445_0_0_5"/>
<sequence length="88" mass="9395">MSALFTSGVVIDFILLLMVVEGWVLVLLHRRSGGGLPPLGIVTLLLPGALLLAAVRAALVGAPWILVAFILLLSFVAHIADVLNRWRS</sequence>
<keyword evidence="1" id="KW-0812">Transmembrane</keyword>
<accession>H6SIP9</accession>
<dbReference type="EMBL" id="HE663493">
    <property type="protein sequence ID" value="CCG06676.1"/>
    <property type="molecule type" value="Genomic_DNA"/>
</dbReference>
<dbReference type="PATRIC" id="fig|1150469.3.peg.82"/>
<keyword evidence="3" id="KW-1185">Reference proteome</keyword>
<dbReference type="Proteomes" id="UP000033220">
    <property type="component" value="Chromosome DSM 122"/>
</dbReference>